<name>A0AAX2DES1_9PSED</name>
<dbReference type="PANTHER" id="PTHR36180:SF2">
    <property type="entry name" value="BRO FAMILY PROTEIN"/>
    <property type="match status" value="1"/>
</dbReference>
<feature type="compositionally biased region" description="Polar residues" evidence="1">
    <location>
        <begin position="1"/>
        <end position="12"/>
    </location>
</feature>
<feature type="domain" description="Bro-N" evidence="2">
    <location>
        <begin position="37"/>
        <end position="155"/>
    </location>
</feature>
<dbReference type="InterPro" id="IPR003497">
    <property type="entry name" value="BRO_N_domain"/>
</dbReference>
<reference evidence="3 4" key="1">
    <citation type="submission" date="2016-10" db="EMBL/GenBank/DDBJ databases">
        <authorList>
            <person name="Varghese N."/>
            <person name="Submissions S."/>
        </authorList>
    </citation>
    <scope>NUCLEOTIDE SEQUENCE [LARGE SCALE GENOMIC DNA]</scope>
    <source>
        <strain evidence="3 4">DSM 16733</strain>
    </source>
</reference>
<dbReference type="AlphaFoldDB" id="A0AAX2DES1"/>
<dbReference type="RefSeq" id="WP_231983238.1">
    <property type="nucleotide sequence ID" value="NZ_LT629790.1"/>
</dbReference>
<keyword evidence="4" id="KW-1185">Reference proteome</keyword>
<dbReference type="Pfam" id="PF02498">
    <property type="entry name" value="Bro-N"/>
    <property type="match status" value="1"/>
</dbReference>
<evidence type="ECO:0000313" key="4">
    <source>
        <dbReference type="Proteomes" id="UP000183772"/>
    </source>
</evidence>
<gene>
    <name evidence="3" type="ORF">SAMN05216476_3649</name>
</gene>
<feature type="region of interest" description="Disordered" evidence="1">
    <location>
        <begin position="1"/>
        <end position="26"/>
    </location>
</feature>
<dbReference type="PROSITE" id="PS51750">
    <property type="entry name" value="BRO_N"/>
    <property type="match status" value="1"/>
</dbReference>
<protein>
    <submittedName>
        <fullName evidence="3">BRO family, N-terminal domain</fullName>
    </submittedName>
</protein>
<sequence length="352" mass="38817">MAGSTKQAGSSLKTKKPQCGNTEASGNEINFEEEIVMSNISTEANNVIPFRFESKPVRTLLIDNQPWFVAADVCASLGIGNVSLAVNGRADRESDGLDEDEKGIATVNTSSGSQEMLVVSESGLYALIFKSRKAEAKRFKKWVTAEVLPAIRKYGRYEDSKGVMVPMVDDLLGKSGALRLSNVMRCRVAKLDAEHQRSATAKLASAVHACFGVPRIELIPRSQFDAAANFVANYAIEGEYLGKANQNDKSALEIHFPVQALAKRRPEMVKLRGSNQAWLEVTIHDLRDLKGESTPCESILYALREAGYNVDGAWWELRTYRNKLRQLESFVKGLGTAIEEPHRYAISEEEAA</sequence>
<evidence type="ECO:0000256" key="1">
    <source>
        <dbReference type="SAM" id="MobiDB-lite"/>
    </source>
</evidence>
<organism evidence="3 4">
    <name type="scientific">Pseudomonas mediterranea</name>
    <dbReference type="NCBI Taxonomy" id="183795"/>
    <lineage>
        <taxon>Bacteria</taxon>
        <taxon>Pseudomonadati</taxon>
        <taxon>Pseudomonadota</taxon>
        <taxon>Gammaproteobacteria</taxon>
        <taxon>Pseudomonadales</taxon>
        <taxon>Pseudomonadaceae</taxon>
        <taxon>Pseudomonas</taxon>
    </lineage>
</organism>
<evidence type="ECO:0000313" key="3">
    <source>
        <dbReference type="EMBL" id="SDU61421.1"/>
    </source>
</evidence>
<evidence type="ECO:0000259" key="2">
    <source>
        <dbReference type="PROSITE" id="PS51750"/>
    </source>
</evidence>
<dbReference type="PANTHER" id="PTHR36180">
    <property type="entry name" value="DNA-BINDING PROTEIN-RELATED-RELATED"/>
    <property type="match status" value="1"/>
</dbReference>
<proteinExistence type="predicted"/>
<dbReference type="Proteomes" id="UP000183772">
    <property type="component" value="Chromosome I"/>
</dbReference>
<dbReference type="GeneID" id="76213736"/>
<accession>A0AAX2DES1</accession>
<dbReference type="SMART" id="SM01040">
    <property type="entry name" value="Bro-N"/>
    <property type="match status" value="1"/>
</dbReference>
<dbReference type="EMBL" id="LT629790">
    <property type="protein sequence ID" value="SDU61421.1"/>
    <property type="molecule type" value="Genomic_DNA"/>
</dbReference>